<keyword evidence="3" id="KW-1185">Reference proteome</keyword>
<comment type="caution">
    <text evidence="2">The sequence shown here is derived from an EMBL/GenBank/DDBJ whole genome shotgun (WGS) entry which is preliminary data.</text>
</comment>
<evidence type="ECO:0000259" key="1">
    <source>
        <dbReference type="PROSITE" id="PS51746"/>
    </source>
</evidence>
<gene>
    <name evidence="2" type="ORF">GCM10022281_22960</name>
</gene>
<feature type="domain" description="PPM-type phosphatase" evidence="1">
    <location>
        <begin position="10"/>
        <end position="242"/>
    </location>
</feature>
<protein>
    <submittedName>
        <fullName evidence="2">Protein phosphatase 2C domain-containing protein</fullName>
    </submittedName>
</protein>
<dbReference type="PANTHER" id="PTHR47992">
    <property type="entry name" value="PROTEIN PHOSPHATASE"/>
    <property type="match status" value="1"/>
</dbReference>
<proteinExistence type="predicted"/>
<dbReference type="SMART" id="SM00331">
    <property type="entry name" value="PP2C_SIG"/>
    <property type="match status" value="1"/>
</dbReference>
<reference evidence="3" key="1">
    <citation type="journal article" date="2019" name="Int. J. Syst. Evol. Microbiol.">
        <title>The Global Catalogue of Microorganisms (GCM) 10K type strain sequencing project: providing services to taxonomists for standard genome sequencing and annotation.</title>
        <authorList>
            <consortium name="The Broad Institute Genomics Platform"/>
            <consortium name="The Broad Institute Genome Sequencing Center for Infectious Disease"/>
            <person name="Wu L."/>
            <person name="Ma J."/>
        </authorList>
    </citation>
    <scope>NUCLEOTIDE SEQUENCE [LARGE SCALE GENOMIC DNA]</scope>
    <source>
        <strain evidence="3">JCM 17564</strain>
    </source>
</reference>
<dbReference type="PROSITE" id="PS51746">
    <property type="entry name" value="PPM_2"/>
    <property type="match status" value="1"/>
</dbReference>
<dbReference type="InterPro" id="IPR001932">
    <property type="entry name" value="PPM-type_phosphatase-like_dom"/>
</dbReference>
<name>A0ABP7UEL7_9SPHN</name>
<evidence type="ECO:0000313" key="3">
    <source>
        <dbReference type="Proteomes" id="UP001424459"/>
    </source>
</evidence>
<dbReference type="Gene3D" id="3.60.40.10">
    <property type="entry name" value="PPM-type phosphatase domain"/>
    <property type="match status" value="1"/>
</dbReference>
<dbReference type="SMART" id="SM00332">
    <property type="entry name" value="PP2Cc"/>
    <property type="match status" value="1"/>
</dbReference>
<sequence length="243" mass="25988">MTRLAEGDVAMRFESVSRTHVGLKRPINEDNYLARPEVGLFAVADGMGGHEAGEVASARIVEALGLLKAITPATIVETLEQVNADLVALAHEGEGKRTIGSTVAGLLIEHGQATSFWAGDSRAYRLRGRDLQRLTRDHSLVQELLDAGMIDPERIDDHPNGNVITRAVGAAERLRVDCMQADAAPGDLFLLASDGVTRLMADEEIAAALADTPSLNEIADGIVWTALRRGAPDNLTLVLVRLA</sequence>
<dbReference type="CDD" id="cd00143">
    <property type="entry name" value="PP2Cc"/>
    <property type="match status" value="1"/>
</dbReference>
<dbReference type="SUPFAM" id="SSF81606">
    <property type="entry name" value="PP2C-like"/>
    <property type="match status" value="1"/>
</dbReference>
<dbReference type="InterPro" id="IPR015655">
    <property type="entry name" value="PP2C"/>
</dbReference>
<evidence type="ECO:0000313" key="2">
    <source>
        <dbReference type="EMBL" id="GAA4041365.1"/>
    </source>
</evidence>
<accession>A0ABP7UEL7</accession>
<dbReference type="Proteomes" id="UP001424459">
    <property type="component" value="Unassembled WGS sequence"/>
</dbReference>
<dbReference type="Pfam" id="PF13672">
    <property type="entry name" value="PP2C_2"/>
    <property type="match status" value="1"/>
</dbReference>
<dbReference type="InterPro" id="IPR036457">
    <property type="entry name" value="PPM-type-like_dom_sf"/>
</dbReference>
<dbReference type="EMBL" id="BAABBR010000001">
    <property type="protein sequence ID" value="GAA4041365.1"/>
    <property type="molecule type" value="Genomic_DNA"/>
</dbReference>
<organism evidence="2 3">
    <name type="scientific">Sphingomonas rosea</name>
    <dbReference type="NCBI Taxonomy" id="335605"/>
    <lineage>
        <taxon>Bacteria</taxon>
        <taxon>Pseudomonadati</taxon>
        <taxon>Pseudomonadota</taxon>
        <taxon>Alphaproteobacteria</taxon>
        <taxon>Sphingomonadales</taxon>
        <taxon>Sphingomonadaceae</taxon>
        <taxon>Sphingomonas</taxon>
    </lineage>
</organism>